<feature type="domain" description="Aminoglycoside phosphotransferase" evidence="2">
    <location>
        <begin position="27"/>
        <end position="244"/>
    </location>
</feature>
<dbReference type="Gene3D" id="3.30.200.20">
    <property type="entry name" value="Phosphorylase Kinase, domain 1"/>
    <property type="match status" value="1"/>
</dbReference>
<dbReference type="PANTHER" id="PTHR21064">
    <property type="entry name" value="AMINOGLYCOSIDE PHOSPHOTRANSFERASE DOMAIN-CONTAINING PROTEIN-RELATED"/>
    <property type="match status" value="1"/>
</dbReference>
<dbReference type="EMBL" id="LVWI01000001">
    <property type="protein sequence ID" value="OKP91675.1"/>
    <property type="molecule type" value="Genomic_DNA"/>
</dbReference>
<comment type="caution">
    <text evidence="3">The sequence shown here is derived from an EMBL/GenBank/DDBJ whole genome shotgun (WGS) entry which is preliminary data.</text>
</comment>
<keyword evidence="4" id="KW-1185">Reference proteome</keyword>
<evidence type="ECO:0000313" key="3">
    <source>
        <dbReference type="EMBL" id="OKP91675.1"/>
    </source>
</evidence>
<dbReference type="InterPro" id="IPR002575">
    <property type="entry name" value="Aminoglycoside_PTrfase"/>
</dbReference>
<dbReference type="SUPFAM" id="SSF56112">
    <property type="entry name" value="Protein kinase-like (PK-like)"/>
    <property type="match status" value="1"/>
</dbReference>
<dbReference type="Proteomes" id="UP000186058">
    <property type="component" value="Unassembled WGS sequence"/>
</dbReference>
<gene>
    <name evidence="3" type="ORF">A3844_00680</name>
</gene>
<dbReference type="InterPro" id="IPR011009">
    <property type="entry name" value="Kinase-like_dom_sf"/>
</dbReference>
<name>A0ABX3EXT6_9BACL</name>
<comment type="similarity">
    <text evidence="1">Belongs to the pseudomonas-type ThrB family.</text>
</comment>
<dbReference type="Gene3D" id="3.90.1200.10">
    <property type="match status" value="1"/>
</dbReference>
<sequence>MDNDALIQEINRSYPLEILHIEFHREMIGRVYFLRSRHHKYVLKMYRSSKKDDVLQTIRILDFLHTNSYPVATIVRKNDNSSYFSLSCQENWNIAIIYDYEEGTMPDGKIEAEHIGQQIGELHQVMKRYPHKLINRTKNEYINDYITIMGEMDWDSEKIQELKLYGDELWKRISKLPTSFCHGDLHTGNMIRNQSGEYVLLDWDDASGDYPSMDVAYMSDDTHFNEFHPSMYDRTMRLFERFYSGYSRTCSLSGNECNAIFDFIAVRHFQIISRIVRSQGLSSISIAFCEEQYNWLTKWQKLCLRGAANR</sequence>
<reference evidence="3 4" key="1">
    <citation type="submission" date="2016-03" db="EMBL/GenBank/DDBJ databases">
        <authorList>
            <person name="Sant'Anna F.H."/>
            <person name="Ambrosini A."/>
            <person name="Souza R."/>
            <person name="Bach E."/>
            <person name="Fernandes G."/>
            <person name="Balsanelli E."/>
            <person name="Baura V.A."/>
            <person name="Souza E.M."/>
            <person name="Passaglia L."/>
        </authorList>
    </citation>
    <scope>NUCLEOTIDE SEQUENCE [LARGE SCALE GENOMIC DNA]</scope>
    <source>
        <strain evidence="3 4">P26E</strain>
    </source>
</reference>
<dbReference type="Pfam" id="PF01636">
    <property type="entry name" value="APH"/>
    <property type="match status" value="1"/>
</dbReference>
<evidence type="ECO:0000313" key="4">
    <source>
        <dbReference type="Proteomes" id="UP000186058"/>
    </source>
</evidence>
<organism evidence="3 4">
    <name type="scientific">Paenibacillus helianthi</name>
    <dbReference type="NCBI Taxonomy" id="1349432"/>
    <lineage>
        <taxon>Bacteria</taxon>
        <taxon>Bacillati</taxon>
        <taxon>Bacillota</taxon>
        <taxon>Bacilli</taxon>
        <taxon>Bacillales</taxon>
        <taxon>Paenibacillaceae</taxon>
        <taxon>Paenibacillus</taxon>
    </lineage>
</organism>
<proteinExistence type="inferred from homology"/>
<dbReference type="PANTHER" id="PTHR21064:SF6">
    <property type="entry name" value="AMINOGLYCOSIDE PHOSPHOTRANSFERASE DOMAIN-CONTAINING PROTEIN"/>
    <property type="match status" value="1"/>
</dbReference>
<protein>
    <recommendedName>
        <fullName evidence="2">Aminoglycoside phosphotransferase domain-containing protein</fullName>
    </recommendedName>
</protein>
<dbReference type="RefSeq" id="WP_074106292.1">
    <property type="nucleotide sequence ID" value="NZ_LVWI01000001.1"/>
</dbReference>
<accession>A0ABX3EXT6</accession>
<dbReference type="InterPro" id="IPR050249">
    <property type="entry name" value="Pseudomonas-type_ThrB"/>
</dbReference>
<evidence type="ECO:0000259" key="2">
    <source>
        <dbReference type="Pfam" id="PF01636"/>
    </source>
</evidence>
<evidence type="ECO:0000256" key="1">
    <source>
        <dbReference type="ARBA" id="ARBA00038240"/>
    </source>
</evidence>